<feature type="domain" description="Phosphatidic acid phosphatase type 2/haloperoxidase" evidence="3">
    <location>
        <begin position="160"/>
        <end position="266"/>
    </location>
</feature>
<dbReference type="EMBL" id="MVOH01000007">
    <property type="protein sequence ID" value="PAU68020.1"/>
    <property type="molecule type" value="Genomic_DNA"/>
</dbReference>
<evidence type="ECO:0000256" key="2">
    <source>
        <dbReference type="SAM" id="Phobius"/>
    </source>
</evidence>
<protein>
    <submittedName>
        <fullName evidence="4">Pre-pilin peptidase</fullName>
    </submittedName>
</protein>
<feature type="transmembrane region" description="Helical" evidence="2">
    <location>
        <begin position="80"/>
        <end position="100"/>
    </location>
</feature>
<dbReference type="Proteomes" id="UP000218399">
    <property type="component" value="Unassembled WGS sequence"/>
</dbReference>
<dbReference type="AlphaFoldDB" id="A0A2A2EGB0"/>
<evidence type="ECO:0000259" key="3">
    <source>
        <dbReference type="SMART" id="SM00014"/>
    </source>
</evidence>
<evidence type="ECO:0000256" key="1">
    <source>
        <dbReference type="SAM" id="MobiDB-lite"/>
    </source>
</evidence>
<feature type="transmembrane region" description="Helical" evidence="2">
    <location>
        <begin position="320"/>
        <end position="340"/>
    </location>
</feature>
<dbReference type="OrthoDB" id="3240395at2"/>
<feature type="region of interest" description="Disordered" evidence="1">
    <location>
        <begin position="1"/>
        <end position="54"/>
    </location>
</feature>
<keyword evidence="2" id="KW-1133">Transmembrane helix</keyword>
<evidence type="ECO:0000313" key="5">
    <source>
        <dbReference type="Proteomes" id="UP000218399"/>
    </source>
</evidence>
<comment type="caution">
    <text evidence="4">The sequence shown here is derived from an EMBL/GenBank/DDBJ whole genome shotgun (WGS) entry which is preliminary data.</text>
</comment>
<dbReference type="RefSeq" id="WP_095614763.1">
    <property type="nucleotide sequence ID" value="NZ_MVOH01000007.1"/>
</dbReference>
<accession>A0A2A2EGB0</accession>
<dbReference type="InterPro" id="IPR000326">
    <property type="entry name" value="PAP2/HPO"/>
</dbReference>
<name>A0A2A2EGB0_9BIFI</name>
<feature type="transmembrane region" description="Helical" evidence="2">
    <location>
        <begin position="223"/>
        <end position="244"/>
    </location>
</feature>
<feature type="compositionally biased region" description="Polar residues" evidence="1">
    <location>
        <begin position="21"/>
        <end position="30"/>
    </location>
</feature>
<dbReference type="Pfam" id="PF01569">
    <property type="entry name" value="PAP2"/>
    <property type="match status" value="1"/>
</dbReference>
<keyword evidence="5" id="KW-1185">Reference proteome</keyword>
<sequence>MSEHTHEPSSTHADDGARQPSADTTQWSTFEKSEPPKPTPLIDDGDTSTKPNDEDVLAHDMQSSLAQLDPLMLRPRTSSIVLCVVFAAAFVAIAAALYWLGVRTADGQTFEDLAIINYSSIMPSWLSFGHLQSPIIIGVALAFGVAAFVIAALRKRWWLIGQLAVYSAVCFAAAKLLKPYLPRPLLVYVESSTNNSAPSGHTMLAAAAGLVLLCAVPHAWRAACAVVSTLCTIAVGVSVVYDQWHRPSDVLMAIFITGGLMMLTLACTRTSGMDRPGDRVSSPSIQLIATALITLGLCAVAYGAYVIWQVEPGLDAAAGWAASGACSATTALIFGCAAFVNGMVLMMRQLTAAPLTKLGLIGAPPAPPKAK</sequence>
<feature type="transmembrane region" description="Helical" evidence="2">
    <location>
        <begin position="131"/>
        <end position="150"/>
    </location>
</feature>
<dbReference type="SUPFAM" id="SSF48317">
    <property type="entry name" value="Acid phosphatase/Vanadium-dependent haloperoxidase"/>
    <property type="match status" value="1"/>
</dbReference>
<dbReference type="SMART" id="SM00014">
    <property type="entry name" value="acidPPc"/>
    <property type="match status" value="1"/>
</dbReference>
<feature type="transmembrane region" description="Helical" evidence="2">
    <location>
        <begin position="157"/>
        <end position="177"/>
    </location>
</feature>
<organism evidence="4 5">
    <name type="scientific">Bifidobacterium criceti</name>
    <dbReference type="NCBI Taxonomy" id="1960969"/>
    <lineage>
        <taxon>Bacteria</taxon>
        <taxon>Bacillati</taxon>
        <taxon>Actinomycetota</taxon>
        <taxon>Actinomycetes</taxon>
        <taxon>Bifidobacteriales</taxon>
        <taxon>Bifidobacteriaceae</taxon>
        <taxon>Bifidobacterium</taxon>
    </lineage>
</organism>
<feature type="transmembrane region" description="Helical" evidence="2">
    <location>
        <begin position="250"/>
        <end position="267"/>
    </location>
</feature>
<dbReference type="InterPro" id="IPR036938">
    <property type="entry name" value="PAP2/HPO_sf"/>
</dbReference>
<keyword evidence="2" id="KW-0472">Membrane</keyword>
<reference evidence="4 5" key="1">
    <citation type="journal article" date="2017" name="ISME J.">
        <title>Unveiling bifidobacterial biogeography across the mammalian branch of the tree of life.</title>
        <authorList>
            <person name="Milani C."/>
            <person name="Mangifesta M."/>
            <person name="Mancabelli L."/>
            <person name="Lugli G.A."/>
            <person name="James K."/>
            <person name="Duranti S."/>
            <person name="Turroni F."/>
            <person name="Ferrario C."/>
            <person name="Ossiprandi M.C."/>
            <person name="van Sinderen D."/>
            <person name="Ventura M."/>
        </authorList>
    </citation>
    <scope>NUCLEOTIDE SEQUENCE [LARGE SCALE GENOMIC DNA]</scope>
    <source>
        <strain evidence="5">Ham19E</strain>
    </source>
</reference>
<feature type="transmembrane region" description="Helical" evidence="2">
    <location>
        <begin position="197"/>
        <end position="216"/>
    </location>
</feature>
<feature type="compositionally biased region" description="Basic and acidic residues" evidence="1">
    <location>
        <begin position="1"/>
        <end position="17"/>
    </location>
</feature>
<dbReference type="Gene3D" id="1.20.144.10">
    <property type="entry name" value="Phosphatidic acid phosphatase type 2/haloperoxidase"/>
    <property type="match status" value="1"/>
</dbReference>
<evidence type="ECO:0000313" key="4">
    <source>
        <dbReference type="EMBL" id="PAU68020.1"/>
    </source>
</evidence>
<proteinExistence type="predicted"/>
<keyword evidence="2" id="KW-0812">Transmembrane</keyword>
<feature type="transmembrane region" description="Helical" evidence="2">
    <location>
        <begin position="287"/>
        <end position="308"/>
    </location>
</feature>
<gene>
    <name evidence="4" type="ORF">B1526_0734</name>
</gene>